<keyword evidence="4 15" id="KW-0328">Glycosyltransferase</keyword>
<dbReference type="Pfam" id="PF02877">
    <property type="entry name" value="PARP_reg"/>
    <property type="match status" value="1"/>
</dbReference>
<protein>
    <recommendedName>
        <fullName evidence="15">Poly [ADP-ribose] polymerase</fullName>
        <shortName evidence="15">PARP</shortName>
        <ecNumber evidence="15">2.4.2.-</ecNumber>
    </recommendedName>
</protein>
<dbReference type="PROSITE" id="PS51060">
    <property type="entry name" value="PARP_ALPHA_HD"/>
    <property type="match status" value="1"/>
</dbReference>
<evidence type="ECO:0000313" key="20">
    <source>
        <dbReference type="Proteomes" id="UP000604825"/>
    </source>
</evidence>
<dbReference type="InterPro" id="IPR036616">
    <property type="entry name" value="Poly(ADP-ribose)pol_reg_dom_sf"/>
</dbReference>
<dbReference type="GO" id="GO:1990404">
    <property type="term" value="F:NAD+-protein mono-ADP-ribosyltransferase activity"/>
    <property type="evidence" value="ECO:0007669"/>
    <property type="project" value="TreeGrafter"/>
</dbReference>
<dbReference type="SUPFAM" id="SSF142921">
    <property type="entry name" value="WGR domain-like"/>
    <property type="match status" value="1"/>
</dbReference>
<keyword evidence="6" id="KW-0548">Nucleotidyltransferase</keyword>
<dbReference type="InterPro" id="IPR008893">
    <property type="entry name" value="WGR_domain"/>
</dbReference>
<dbReference type="SUPFAM" id="SSF56399">
    <property type="entry name" value="ADP-ribosylation"/>
    <property type="match status" value="1"/>
</dbReference>
<feature type="domain" description="WGR" evidence="18">
    <location>
        <begin position="130"/>
        <end position="226"/>
    </location>
</feature>
<dbReference type="Gene3D" id="2.20.140.10">
    <property type="entry name" value="WGR domain"/>
    <property type="match status" value="1"/>
</dbReference>
<name>A0A811NPS3_9POAL</name>
<reference evidence="19" key="1">
    <citation type="submission" date="2020-10" db="EMBL/GenBank/DDBJ databases">
        <authorList>
            <person name="Han B."/>
            <person name="Lu T."/>
            <person name="Zhao Q."/>
            <person name="Huang X."/>
            <person name="Zhao Y."/>
        </authorList>
    </citation>
    <scope>NUCLEOTIDE SEQUENCE</scope>
</reference>
<evidence type="ECO:0000259" key="17">
    <source>
        <dbReference type="PROSITE" id="PS51060"/>
    </source>
</evidence>
<dbReference type="PANTHER" id="PTHR10459:SF60">
    <property type="entry name" value="POLY [ADP-RIBOSE] POLYMERASE 2"/>
    <property type="match status" value="1"/>
</dbReference>
<dbReference type="PROSITE" id="PS51977">
    <property type="entry name" value="WGR"/>
    <property type="match status" value="1"/>
</dbReference>
<dbReference type="FunFam" id="1.20.142.10:FF:000005">
    <property type="entry name" value="Poly [ADP-ribose] polymerase"/>
    <property type="match status" value="1"/>
</dbReference>
<dbReference type="FunFam" id="3.90.228.10:FF:000002">
    <property type="entry name" value="Poly [ADP-ribose] polymerase"/>
    <property type="match status" value="1"/>
</dbReference>
<keyword evidence="11" id="KW-0539">Nucleus</keyword>
<dbReference type="SMART" id="SM00773">
    <property type="entry name" value="WGR"/>
    <property type="match status" value="1"/>
</dbReference>
<keyword evidence="8" id="KW-0013">ADP-ribosylation</keyword>
<evidence type="ECO:0000256" key="11">
    <source>
        <dbReference type="ARBA" id="ARBA00023242"/>
    </source>
</evidence>
<organism evidence="19 20">
    <name type="scientific">Miscanthus lutarioriparius</name>
    <dbReference type="NCBI Taxonomy" id="422564"/>
    <lineage>
        <taxon>Eukaryota</taxon>
        <taxon>Viridiplantae</taxon>
        <taxon>Streptophyta</taxon>
        <taxon>Embryophyta</taxon>
        <taxon>Tracheophyta</taxon>
        <taxon>Spermatophyta</taxon>
        <taxon>Magnoliopsida</taxon>
        <taxon>Liliopsida</taxon>
        <taxon>Poales</taxon>
        <taxon>Poaceae</taxon>
        <taxon>PACMAD clade</taxon>
        <taxon>Panicoideae</taxon>
        <taxon>Andropogonodae</taxon>
        <taxon>Andropogoneae</taxon>
        <taxon>Saccharinae</taxon>
        <taxon>Miscanthus</taxon>
    </lineage>
</organism>
<dbReference type="SUPFAM" id="SSF47587">
    <property type="entry name" value="Domain of poly(ADP-ribose) polymerase"/>
    <property type="match status" value="1"/>
</dbReference>
<dbReference type="Gene3D" id="1.20.142.10">
    <property type="entry name" value="Poly(ADP-ribose) polymerase, regulatory domain"/>
    <property type="match status" value="1"/>
</dbReference>
<dbReference type="GO" id="GO:0005730">
    <property type="term" value="C:nucleolus"/>
    <property type="evidence" value="ECO:0007669"/>
    <property type="project" value="TreeGrafter"/>
</dbReference>
<dbReference type="InterPro" id="IPR050800">
    <property type="entry name" value="ARTD/PARP"/>
</dbReference>
<dbReference type="GO" id="GO:0016779">
    <property type="term" value="F:nucleotidyltransferase activity"/>
    <property type="evidence" value="ECO:0007669"/>
    <property type="project" value="UniProtKB-KW"/>
</dbReference>
<keyword evidence="5 15" id="KW-0808">Transferase</keyword>
<keyword evidence="7" id="KW-0677">Repeat</keyword>
<comment type="similarity">
    <text evidence="12">Belongs to the ARTD/PARP family.</text>
</comment>
<evidence type="ECO:0000259" key="18">
    <source>
        <dbReference type="PROSITE" id="PS51977"/>
    </source>
</evidence>
<dbReference type="GO" id="GO:0003950">
    <property type="term" value="F:NAD+ poly-ADP-ribosyltransferase activity"/>
    <property type="evidence" value="ECO:0007669"/>
    <property type="project" value="UniProtKB-UniRule"/>
</dbReference>
<dbReference type="CDD" id="cd08002">
    <property type="entry name" value="WGR_PARP3_like"/>
    <property type="match status" value="1"/>
</dbReference>
<evidence type="ECO:0000256" key="12">
    <source>
        <dbReference type="ARBA" id="ARBA00024347"/>
    </source>
</evidence>
<dbReference type="Pfam" id="PF05406">
    <property type="entry name" value="WGR"/>
    <property type="match status" value="1"/>
</dbReference>
<dbReference type="PANTHER" id="PTHR10459">
    <property type="entry name" value="DNA LIGASE"/>
    <property type="match status" value="1"/>
</dbReference>
<evidence type="ECO:0000256" key="1">
    <source>
        <dbReference type="ARBA" id="ARBA00000438"/>
    </source>
</evidence>
<dbReference type="GO" id="GO:0006302">
    <property type="term" value="P:double-strand break repair"/>
    <property type="evidence" value="ECO:0007669"/>
    <property type="project" value="TreeGrafter"/>
</dbReference>
<sequence>MLTTKTYTKFFSTFRSSAELVRRSLLPPRTLNPAPATYPKTLSGATQNLELRSSSFRPPTCHSPPAVPLHRLHPARLLSAAAGAAAVSDDGLQLQDGNKVTKGGDGKMVTATKKGAAVLDHHIPDHIKQAYHVLQVGDQIYDATLNQTNVGSNNNKFYIIQVLEPDAGGHFMVYNRWGRVGAAGKDKLLAFPKRGRAIYEFERKFQDKTSNLWSNRKNFKPYANKYTWLETDYGETEKETNKTEKKGSMTDRIKETQLEIRTAQFISLICDISMMKHQMVEIGYNADKLPLGKLSKSTILKGYDVLKRISNVISMADKGQLEQLTGEFYTVIPHDFGFRKMSEFIIDTSQKLKAKLEMVEALGEIEIATKLLEDDSSDQDDPLYARYKQLRCDFTPLEADSEEYSMIKTYLMNTHKETHSGYTVDIVQIFKMSRHGETQRFQKFASTGNRMLLWHGSRLSNWAGILSQGLRIAPPEAPVNGYMFGKGVHFADMFSKSANYCCASKSSRSGVLLLCEVALGDMNELLNGDYNANNLPNGKLRTTDDGVLVPLGKPTKHESSKTACLRYNDYIVYNVDQIKMRYALHVTFNFKRR</sequence>
<evidence type="ECO:0000256" key="6">
    <source>
        <dbReference type="ARBA" id="ARBA00022695"/>
    </source>
</evidence>
<dbReference type="InterPro" id="IPR036930">
    <property type="entry name" value="WGR_dom_sf"/>
</dbReference>
<dbReference type="FunFam" id="2.20.140.10:FF:000001">
    <property type="entry name" value="Poly [ADP-ribose] polymerase"/>
    <property type="match status" value="1"/>
</dbReference>
<evidence type="ECO:0000256" key="5">
    <source>
        <dbReference type="ARBA" id="ARBA00022679"/>
    </source>
</evidence>
<dbReference type="PROSITE" id="PS51059">
    <property type="entry name" value="PARP_CATALYTIC"/>
    <property type="match status" value="1"/>
</dbReference>
<dbReference type="Proteomes" id="UP000604825">
    <property type="component" value="Unassembled WGS sequence"/>
</dbReference>
<evidence type="ECO:0000256" key="9">
    <source>
        <dbReference type="ARBA" id="ARBA00023027"/>
    </source>
</evidence>
<comment type="catalytic activity">
    <reaction evidence="2">
        <text>L-glutamyl-[protein] + NAD(+) = 5-O-(ADP-D-ribosyl)-L-glutamyl-[protein] + nicotinamide</text>
        <dbReference type="Rhea" id="RHEA:58224"/>
        <dbReference type="Rhea" id="RHEA-COMP:10208"/>
        <dbReference type="Rhea" id="RHEA-COMP:15089"/>
        <dbReference type="ChEBI" id="CHEBI:17154"/>
        <dbReference type="ChEBI" id="CHEBI:29973"/>
        <dbReference type="ChEBI" id="CHEBI:57540"/>
        <dbReference type="ChEBI" id="CHEBI:142540"/>
    </reaction>
</comment>
<evidence type="ECO:0000256" key="8">
    <source>
        <dbReference type="ARBA" id="ARBA00022765"/>
    </source>
</evidence>
<dbReference type="CDD" id="cd01437">
    <property type="entry name" value="parp_like"/>
    <property type="match status" value="1"/>
</dbReference>
<comment type="function">
    <text evidence="13">Involved in the base excision repair (BER) pathway, by catalyzing the poly(ADP-ribosyl)ation of a limited number of acceptor proteins involved in chromatin architecture and in DNA metabolism. This modification follows DNA damages and appears as an obligatory step in a detection/signaling pathway leading to the reparation of DNA strand breaks.</text>
</comment>
<dbReference type="AlphaFoldDB" id="A0A811NPS3"/>
<comment type="subcellular location">
    <subcellularLocation>
        <location evidence="3">Nucleus</location>
    </subcellularLocation>
</comment>
<evidence type="ECO:0000256" key="3">
    <source>
        <dbReference type="ARBA" id="ARBA00004123"/>
    </source>
</evidence>
<keyword evidence="9 15" id="KW-0520">NAD</keyword>
<evidence type="ECO:0000256" key="2">
    <source>
        <dbReference type="ARBA" id="ARBA00000459"/>
    </source>
</evidence>
<proteinExistence type="inferred from homology"/>
<dbReference type="InterPro" id="IPR012317">
    <property type="entry name" value="Poly(ADP-ribose)pol_cat_dom"/>
</dbReference>
<dbReference type="Pfam" id="PF00644">
    <property type="entry name" value="PARP"/>
    <property type="match status" value="1"/>
</dbReference>
<evidence type="ECO:0000256" key="15">
    <source>
        <dbReference type="RuleBase" id="RU362114"/>
    </source>
</evidence>
<feature type="domain" description="PARP alpha-helical" evidence="17">
    <location>
        <begin position="255"/>
        <end position="373"/>
    </location>
</feature>
<evidence type="ECO:0000256" key="14">
    <source>
        <dbReference type="ARBA" id="ARBA00033987"/>
    </source>
</evidence>
<comment type="caution">
    <text evidence="19">The sequence shown here is derived from an EMBL/GenBank/DDBJ whole genome shotgun (WGS) entry which is preliminary data.</text>
</comment>
<dbReference type="EMBL" id="CAJGYO010000005">
    <property type="protein sequence ID" value="CAD6231394.1"/>
    <property type="molecule type" value="Genomic_DNA"/>
</dbReference>
<dbReference type="Gene3D" id="3.90.228.10">
    <property type="match status" value="1"/>
</dbReference>
<evidence type="ECO:0000256" key="4">
    <source>
        <dbReference type="ARBA" id="ARBA00022676"/>
    </source>
</evidence>
<evidence type="ECO:0000256" key="13">
    <source>
        <dbReference type="ARBA" id="ARBA00024945"/>
    </source>
</evidence>
<dbReference type="GO" id="GO:0070212">
    <property type="term" value="P:protein poly-ADP-ribosylation"/>
    <property type="evidence" value="ECO:0007669"/>
    <property type="project" value="TreeGrafter"/>
</dbReference>
<evidence type="ECO:0000256" key="7">
    <source>
        <dbReference type="ARBA" id="ARBA00022737"/>
    </source>
</evidence>
<accession>A0A811NPS3</accession>
<dbReference type="GO" id="GO:0003677">
    <property type="term" value="F:DNA binding"/>
    <property type="evidence" value="ECO:0007669"/>
    <property type="project" value="UniProtKB-KW"/>
</dbReference>
<gene>
    <name evidence="19" type="ORF">NCGR_LOCUS21497</name>
</gene>
<dbReference type="OrthoDB" id="2017365at2759"/>
<dbReference type="InterPro" id="IPR004102">
    <property type="entry name" value="Poly(ADP-ribose)pol_reg_dom"/>
</dbReference>
<evidence type="ECO:0000259" key="16">
    <source>
        <dbReference type="PROSITE" id="PS51059"/>
    </source>
</evidence>
<keyword evidence="10" id="KW-0238">DNA-binding</keyword>
<evidence type="ECO:0000313" key="19">
    <source>
        <dbReference type="EMBL" id="CAD6231394.1"/>
    </source>
</evidence>
<evidence type="ECO:0000256" key="10">
    <source>
        <dbReference type="ARBA" id="ARBA00023125"/>
    </source>
</evidence>
<keyword evidence="20" id="KW-1185">Reference proteome</keyword>
<comment type="catalytic activity">
    <reaction evidence="1">
        <text>L-aspartyl-[protein] + NAD(+) = 4-O-(ADP-D-ribosyl)-L-aspartyl-[protein] + nicotinamide</text>
        <dbReference type="Rhea" id="RHEA:54424"/>
        <dbReference type="Rhea" id="RHEA-COMP:9867"/>
        <dbReference type="Rhea" id="RHEA-COMP:13832"/>
        <dbReference type="ChEBI" id="CHEBI:17154"/>
        <dbReference type="ChEBI" id="CHEBI:29961"/>
        <dbReference type="ChEBI" id="CHEBI:57540"/>
        <dbReference type="ChEBI" id="CHEBI:138102"/>
    </reaction>
</comment>
<feature type="domain" description="PARP catalytic" evidence="16">
    <location>
        <begin position="381"/>
        <end position="593"/>
    </location>
</feature>
<dbReference type="EC" id="2.4.2.-" evidence="15"/>
<comment type="catalytic activity">
    <reaction evidence="14">
        <text>NAD(+) + (ADP-D-ribosyl)n-acceptor = nicotinamide + (ADP-D-ribosyl)n+1-acceptor + H(+).</text>
        <dbReference type="EC" id="2.4.2.30"/>
    </reaction>
</comment>